<comment type="similarity">
    <text evidence="2">Belongs to the peptidase M16 family.</text>
</comment>
<organism evidence="5 6">
    <name type="scientific">Pycnococcus provasolii</name>
    <dbReference type="NCBI Taxonomy" id="41880"/>
    <lineage>
        <taxon>Eukaryota</taxon>
        <taxon>Viridiplantae</taxon>
        <taxon>Chlorophyta</taxon>
        <taxon>Pseudoscourfieldiophyceae</taxon>
        <taxon>Pseudoscourfieldiales</taxon>
        <taxon>Pycnococcaceae</taxon>
        <taxon>Pycnococcus</taxon>
    </lineage>
</organism>
<dbReference type="GO" id="GO:0046872">
    <property type="term" value="F:metal ion binding"/>
    <property type="evidence" value="ECO:0007669"/>
    <property type="project" value="InterPro"/>
</dbReference>
<name>A0A830HSV3_9CHLO</name>
<evidence type="ECO:0000259" key="3">
    <source>
        <dbReference type="Pfam" id="PF00675"/>
    </source>
</evidence>
<dbReference type="SUPFAM" id="SSF63411">
    <property type="entry name" value="LuxS/MPP-like metallohydrolase"/>
    <property type="match status" value="2"/>
</dbReference>
<dbReference type="GO" id="GO:0005739">
    <property type="term" value="C:mitochondrion"/>
    <property type="evidence" value="ECO:0007669"/>
    <property type="project" value="TreeGrafter"/>
</dbReference>
<evidence type="ECO:0000259" key="4">
    <source>
        <dbReference type="Pfam" id="PF05193"/>
    </source>
</evidence>
<dbReference type="Pfam" id="PF05193">
    <property type="entry name" value="Peptidase_M16_C"/>
    <property type="match status" value="1"/>
</dbReference>
<keyword evidence="6" id="KW-1185">Reference proteome</keyword>
<sequence>MPPAMAHASSPLARAFGSLVGPLCAMTARRNLAPVAVGFASSASELVPSIAPGVSSQPSMLTPMPGVPTPPAYVPPATTPATETATLPNGVRIATENTDGPMIAAGIYADVGSMHEAPYQSGACHLLEKLAFKSTANRTHFRFVREMEAIGVGMAAAASREQLVFHADALRAFTPEVVEMLADAVVNPAFLPWEITAEVEKMKLELDDLDKNPHQQIIEGAHMAAFTGGLDKPLVAPRHQLDVLAKHPEIVAEFYQTNMCGKRIAFAASGASAGEMARLLEPTLGALPAGNPTPADGSAYVGGEVKTNAVGMGANVMLAFGCPGWRDVKGSVGVTVLNVLMGGGGSFSSGGPGKGMHSRLYKRVLQKNASIVNCSFVNSMFNTTGFAGILISSGETPASHLVDIASAELLELAKPGALTEEEVARAKASAISAVLFNLESKSIAAEDIGRQVLTYGAKKDLKEYVDAVNALTPKALQELAASMMKSTPTLVSYGDVADMPRLSMIESRFK</sequence>
<evidence type="ECO:0000313" key="6">
    <source>
        <dbReference type="Proteomes" id="UP000660262"/>
    </source>
</evidence>
<feature type="domain" description="Peptidase M16 N-terminal" evidence="3">
    <location>
        <begin position="92"/>
        <end position="237"/>
    </location>
</feature>
<dbReference type="PANTHER" id="PTHR11851:SF49">
    <property type="entry name" value="MITOCHONDRIAL-PROCESSING PEPTIDASE SUBUNIT ALPHA"/>
    <property type="match status" value="1"/>
</dbReference>
<protein>
    <recommendedName>
        <fullName evidence="7">Mitochondrial-processing peptidase subunit alpha</fullName>
    </recommendedName>
</protein>
<evidence type="ECO:0008006" key="7">
    <source>
        <dbReference type="Google" id="ProtNLM"/>
    </source>
</evidence>
<evidence type="ECO:0000313" key="5">
    <source>
        <dbReference type="EMBL" id="GHP08037.1"/>
    </source>
</evidence>
<reference evidence="5" key="1">
    <citation type="submission" date="2020-10" db="EMBL/GenBank/DDBJ databases">
        <title>Unveiling of a novel bifunctional photoreceptor, Dualchrome1, isolated from a cosmopolitan green alga.</title>
        <authorList>
            <person name="Suzuki S."/>
            <person name="Kawachi M."/>
        </authorList>
    </citation>
    <scope>NUCLEOTIDE SEQUENCE</scope>
    <source>
        <strain evidence="5">NIES 2893</strain>
    </source>
</reference>
<feature type="domain" description="Peptidase M16 C-terminal" evidence="4">
    <location>
        <begin position="251"/>
        <end position="428"/>
    </location>
</feature>
<dbReference type="Proteomes" id="UP000660262">
    <property type="component" value="Unassembled WGS sequence"/>
</dbReference>
<comment type="function">
    <text evidence="1">Substrate recognition and binding subunit of the essential mitochondrial processing protease (MPP), which cleaves the mitochondrial sequence off newly imported precursors proteins.</text>
</comment>
<comment type="caution">
    <text evidence="5">The sequence shown here is derived from an EMBL/GenBank/DDBJ whole genome shotgun (WGS) entry which is preliminary data.</text>
</comment>
<accession>A0A830HSV3</accession>
<dbReference type="InterPro" id="IPR011765">
    <property type="entry name" value="Pept_M16_N"/>
</dbReference>
<dbReference type="AlphaFoldDB" id="A0A830HSV3"/>
<gene>
    <name evidence="5" type="ORF">PPROV_000677900</name>
</gene>
<evidence type="ECO:0000256" key="1">
    <source>
        <dbReference type="ARBA" id="ARBA00002123"/>
    </source>
</evidence>
<dbReference type="PANTHER" id="PTHR11851">
    <property type="entry name" value="METALLOPROTEASE"/>
    <property type="match status" value="1"/>
</dbReference>
<proteinExistence type="inferred from homology"/>
<dbReference type="Gene3D" id="3.30.830.10">
    <property type="entry name" value="Metalloenzyme, LuxS/M16 peptidase-like"/>
    <property type="match status" value="2"/>
</dbReference>
<dbReference type="EMBL" id="BNJQ01000019">
    <property type="protein sequence ID" value="GHP08037.1"/>
    <property type="molecule type" value="Genomic_DNA"/>
</dbReference>
<dbReference type="OrthoDB" id="10251424at2759"/>
<evidence type="ECO:0000256" key="2">
    <source>
        <dbReference type="ARBA" id="ARBA00007261"/>
    </source>
</evidence>
<dbReference type="InterPro" id="IPR011249">
    <property type="entry name" value="Metalloenz_LuxS/M16"/>
</dbReference>
<dbReference type="InterPro" id="IPR050361">
    <property type="entry name" value="MPP/UQCRC_Complex"/>
</dbReference>
<dbReference type="Pfam" id="PF00675">
    <property type="entry name" value="Peptidase_M16"/>
    <property type="match status" value="1"/>
</dbReference>
<dbReference type="InterPro" id="IPR007863">
    <property type="entry name" value="Peptidase_M16_C"/>
</dbReference>